<keyword evidence="2" id="KW-1003">Cell membrane</keyword>
<dbReference type="InterPro" id="IPR026579">
    <property type="entry name" value="FtsQ"/>
</dbReference>
<dbReference type="Gene3D" id="3.10.20.310">
    <property type="entry name" value="membrane protein fhac"/>
    <property type="match status" value="1"/>
</dbReference>
<keyword evidence="7" id="KW-0131">Cell cycle</keyword>
<dbReference type="GO" id="GO:0090529">
    <property type="term" value="P:cell septum assembly"/>
    <property type="evidence" value="ECO:0007669"/>
    <property type="project" value="InterPro"/>
</dbReference>
<dbReference type="RefSeq" id="WP_020886376.1">
    <property type="nucleotide sequence ID" value="NZ_ATHI01000005.1"/>
</dbReference>
<comment type="caution">
    <text evidence="11">The sequence shown here is derived from an EMBL/GenBank/DDBJ whole genome shotgun (WGS) entry which is preliminary data.</text>
</comment>
<keyword evidence="12" id="KW-1185">Reference proteome</keyword>
<protein>
    <submittedName>
        <fullName evidence="11">Polypeptide-transport-associated domain protein FtsQ-type</fullName>
    </submittedName>
</protein>
<evidence type="ECO:0000259" key="10">
    <source>
        <dbReference type="PROSITE" id="PS51779"/>
    </source>
</evidence>
<dbReference type="PANTHER" id="PTHR35851:SF1">
    <property type="entry name" value="CELL DIVISION PROTEIN FTSQ"/>
    <property type="match status" value="1"/>
</dbReference>
<evidence type="ECO:0000256" key="5">
    <source>
        <dbReference type="ARBA" id="ARBA00022989"/>
    </source>
</evidence>
<dbReference type="PANTHER" id="PTHR35851">
    <property type="entry name" value="CELL DIVISION PROTEIN FTSQ"/>
    <property type="match status" value="1"/>
</dbReference>
<evidence type="ECO:0000256" key="9">
    <source>
        <dbReference type="SAM" id="Phobius"/>
    </source>
</evidence>
<dbReference type="AlphaFoldDB" id="S7TD62"/>
<keyword evidence="5 9" id="KW-1133">Transmembrane helix</keyword>
<evidence type="ECO:0000313" key="11">
    <source>
        <dbReference type="EMBL" id="EPR35127.1"/>
    </source>
</evidence>
<sequence length="292" mass="32009">MSSLVLSRRESRVQLSRNGGSKPAKARKIPNRYPPPKGEGGAVVKVARGAGRMITRLLTLCLALAFVALVSLGLIYGYRWLSVHPYFALTAIEIEGNSRMGDAEILALSGVAQGDNSIDLNMYDVEQRLVADPWIASVTVERVLPGTLRILVREKEAAFWVRRGDTLFYADARGELIAPIETARFASLPVLDLMPGAERWLDDMPRFAAEAGKGRWFFALRDVEWMQAGGGSLTLLLADGRSLALDLADWEAGLDRLASVASDLGRRGEWDFARSLHASGGRVWVRLEKTGS</sequence>
<dbReference type="Proteomes" id="UP000014975">
    <property type="component" value="Unassembled WGS sequence"/>
</dbReference>
<keyword evidence="3" id="KW-0132">Cell division</keyword>
<dbReference type="InterPro" id="IPR034746">
    <property type="entry name" value="POTRA"/>
</dbReference>
<organism evidence="11 12">
    <name type="scientific">Alkalidesulfovibrio alkalitolerans DSM 16529</name>
    <dbReference type="NCBI Taxonomy" id="1121439"/>
    <lineage>
        <taxon>Bacteria</taxon>
        <taxon>Pseudomonadati</taxon>
        <taxon>Thermodesulfobacteriota</taxon>
        <taxon>Desulfovibrionia</taxon>
        <taxon>Desulfovibrionales</taxon>
        <taxon>Desulfovibrionaceae</taxon>
        <taxon>Alkalidesulfovibrio</taxon>
    </lineage>
</organism>
<dbReference type="GO" id="GO:0016020">
    <property type="term" value="C:membrane"/>
    <property type="evidence" value="ECO:0007669"/>
    <property type="project" value="UniProtKB-SubCell"/>
</dbReference>
<name>S7TD62_9BACT</name>
<dbReference type="Pfam" id="PF08478">
    <property type="entry name" value="POTRA_1"/>
    <property type="match status" value="1"/>
</dbReference>
<dbReference type="InterPro" id="IPR013685">
    <property type="entry name" value="POTRA_FtsQ_type"/>
</dbReference>
<keyword evidence="4 9" id="KW-0812">Transmembrane</keyword>
<evidence type="ECO:0000256" key="7">
    <source>
        <dbReference type="ARBA" id="ARBA00023306"/>
    </source>
</evidence>
<evidence type="ECO:0000256" key="2">
    <source>
        <dbReference type="ARBA" id="ARBA00022475"/>
    </source>
</evidence>
<evidence type="ECO:0000256" key="1">
    <source>
        <dbReference type="ARBA" id="ARBA00004370"/>
    </source>
</evidence>
<evidence type="ECO:0000256" key="3">
    <source>
        <dbReference type="ARBA" id="ARBA00022618"/>
    </source>
</evidence>
<reference evidence="11 12" key="1">
    <citation type="journal article" date="2013" name="Genome Announc.">
        <title>Draft genome sequences for three mercury-methylating, sulfate-reducing bacteria.</title>
        <authorList>
            <person name="Brown S.D."/>
            <person name="Hurt R.A.Jr."/>
            <person name="Gilmour C.C."/>
            <person name="Elias D.A."/>
        </authorList>
    </citation>
    <scope>NUCLEOTIDE SEQUENCE [LARGE SCALE GENOMIC DNA]</scope>
    <source>
        <strain evidence="11 12">DSM 16529</strain>
    </source>
</reference>
<feature type="transmembrane region" description="Helical" evidence="9">
    <location>
        <begin position="57"/>
        <end position="78"/>
    </location>
</feature>
<evidence type="ECO:0000256" key="8">
    <source>
        <dbReference type="SAM" id="MobiDB-lite"/>
    </source>
</evidence>
<dbReference type="PATRIC" id="fig|1121439.3.peg.887"/>
<accession>S7TD62</accession>
<dbReference type="OrthoDB" id="5470105at2"/>
<dbReference type="eggNOG" id="COG1589">
    <property type="taxonomic scope" value="Bacteria"/>
</dbReference>
<gene>
    <name evidence="11" type="ORF">dsat_2490</name>
</gene>
<dbReference type="EMBL" id="ATHI01000005">
    <property type="protein sequence ID" value="EPR35127.1"/>
    <property type="molecule type" value="Genomic_DNA"/>
</dbReference>
<keyword evidence="6 9" id="KW-0472">Membrane</keyword>
<comment type="subcellular location">
    <subcellularLocation>
        <location evidence="1">Membrane</location>
    </subcellularLocation>
</comment>
<evidence type="ECO:0000313" key="12">
    <source>
        <dbReference type="Proteomes" id="UP000014975"/>
    </source>
</evidence>
<evidence type="ECO:0000256" key="4">
    <source>
        <dbReference type="ARBA" id="ARBA00022692"/>
    </source>
</evidence>
<evidence type="ECO:0000256" key="6">
    <source>
        <dbReference type="ARBA" id="ARBA00023136"/>
    </source>
</evidence>
<feature type="region of interest" description="Disordered" evidence="8">
    <location>
        <begin position="1"/>
        <end position="36"/>
    </location>
</feature>
<dbReference type="PROSITE" id="PS51779">
    <property type="entry name" value="POTRA"/>
    <property type="match status" value="1"/>
</dbReference>
<dbReference type="STRING" id="1121439.dsat_2490"/>
<proteinExistence type="predicted"/>
<feature type="domain" description="POTRA" evidence="10">
    <location>
        <begin position="87"/>
        <end position="155"/>
    </location>
</feature>